<protein>
    <recommendedName>
        <fullName evidence="5">Peptidase propeptide and YPEB domain-containing protein</fullName>
    </recommendedName>
</protein>
<evidence type="ECO:0000256" key="2">
    <source>
        <dbReference type="SAM" id="SignalP"/>
    </source>
</evidence>
<keyword evidence="2" id="KW-0732">Signal</keyword>
<feature type="chain" id="PRO_5011769665" description="Peptidase propeptide and YPEB domain-containing protein" evidence="2">
    <location>
        <begin position="23"/>
        <end position="104"/>
    </location>
</feature>
<accession>A0A1G6XY18</accession>
<feature type="signal peptide" evidence="2">
    <location>
        <begin position="1"/>
        <end position="22"/>
    </location>
</feature>
<dbReference type="RefSeq" id="WP_091243396.1">
    <property type="nucleotide sequence ID" value="NZ_FNAG01000008.1"/>
</dbReference>
<dbReference type="OrthoDB" id="5772157at2"/>
<evidence type="ECO:0000313" key="4">
    <source>
        <dbReference type="Proteomes" id="UP000199603"/>
    </source>
</evidence>
<gene>
    <name evidence="3" type="ORF">SAMN04488509_10833</name>
</gene>
<evidence type="ECO:0000313" key="3">
    <source>
        <dbReference type="EMBL" id="SDD83098.1"/>
    </source>
</evidence>
<keyword evidence="4" id="KW-1185">Reference proteome</keyword>
<proteinExistence type="predicted"/>
<feature type="region of interest" description="Disordered" evidence="1">
    <location>
        <begin position="79"/>
        <end position="104"/>
    </location>
</feature>
<dbReference type="AlphaFoldDB" id="A0A1G6XY18"/>
<organism evidence="3 4">
    <name type="scientific">Aquimonas voraii</name>
    <dbReference type="NCBI Taxonomy" id="265719"/>
    <lineage>
        <taxon>Bacteria</taxon>
        <taxon>Pseudomonadati</taxon>
        <taxon>Pseudomonadota</taxon>
        <taxon>Gammaproteobacteria</taxon>
        <taxon>Lysobacterales</taxon>
        <taxon>Lysobacteraceae</taxon>
        <taxon>Aquimonas</taxon>
    </lineage>
</organism>
<reference evidence="3 4" key="1">
    <citation type="submission" date="2016-10" db="EMBL/GenBank/DDBJ databases">
        <authorList>
            <person name="de Groot N.N."/>
        </authorList>
    </citation>
    <scope>NUCLEOTIDE SEQUENCE [LARGE SCALE GENOMIC DNA]</scope>
    <source>
        <strain evidence="3 4">DSM 16957</strain>
    </source>
</reference>
<evidence type="ECO:0000256" key="1">
    <source>
        <dbReference type="SAM" id="MobiDB-lite"/>
    </source>
</evidence>
<feature type="compositionally biased region" description="Basic and acidic residues" evidence="1">
    <location>
        <begin position="79"/>
        <end position="93"/>
    </location>
</feature>
<dbReference type="Proteomes" id="UP000199603">
    <property type="component" value="Unassembled WGS sequence"/>
</dbReference>
<sequence length="104" mass="11589">MMSARLPLLLIALLLPCGSACASADSGEDIPELPPSEIRESVRRVEQETGGRVLRVEPVRRGGRDTYRMKVLTPEGRVRVMQDNRRDDRRSGGRGDVPGTFRDE</sequence>
<dbReference type="STRING" id="265719.SAMN04488509_10833"/>
<dbReference type="EMBL" id="FNAG01000008">
    <property type="protein sequence ID" value="SDD83098.1"/>
    <property type="molecule type" value="Genomic_DNA"/>
</dbReference>
<evidence type="ECO:0008006" key="5">
    <source>
        <dbReference type="Google" id="ProtNLM"/>
    </source>
</evidence>
<name>A0A1G6XY18_9GAMM</name>